<dbReference type="Proteomes" id="UP001057998">
    <property type="component" value="Chromosome 1"/>
</dbReference>
<evidence type="ECO:0000313" key="2">
    <source>
        <dbReference type="Proteomes" id="UP001057998"/>
    </source>
</evidence>
<keyword evidence="2" id="KW-1185">Reference proteome</keyword>
<organism evidence="1 2">
    <name type="scientific">Photobacterium atrarenae</name>
    <dbReference type="NCBI Taxonomy" id="865757"/>
    <lineage>
        <taxon>Bacteria</taxon>
        <taxon>Pseudomonadati</taxon>
        <taxon>Pseudomonadota</taxon>
        <taxon>Gammaproteobacteria</taxon>
        <taxon>Vibrionales</taxon>
        <taxon>Vibrionaceae</taxon>
        <taxon>Photobacterium</taxon>
    </lineage>
</organism>
<accession>A0ABY5GEA6</accession>
<reference evidence="1" key="1">
    <citation type="submission" date="2022-07" db="EMBL/GenBank/DDBJ databases">
        <title>Genome sequencing of Photobacterium atrarenae GJH2-4.</title>
        <authorList>
            <person name="Park S.-J."/>
        </authorList>
    </citation>
    <scope>NUCLEOTIDE SEQUENCE</scope>
    <source>
        <strain evidence="1">GJH2-4</strain>
    </source>
</reference>
<evidence type="ECO:0000313" key="1">
    <source>
        <dbReference type="EMBL" id="UTV27516.1"/>
    </source>
</evidence>
<dbReference type="RefSeq" id="WP_255388737.1">
    <property type="nucleotide sequence ID" value="NZ_CP101508.1"/>
</dbReference>
<proteinExistence type="predicted"/>
<dbReference type="EMBL" id="CP101508">
    <property type="protein sequence ID" value="UTV27516.1"/>
    <property type="molecule type" value="Genomic_DNA"/>
</dbReference>
<gene>
    <name evidence="1" type="ORF">NNL38_14565</name>
</gene>
<protein>
    <submittedName>
        <fullName evidence="1">Uncharacterized protein</fullName>
    </submittedName>
</protein>
<sequence>MEHYETIDHLTKALILLNKNNKTWELYSLFTFWVIMFQKLHKLIFTYESKDYNLPSLHKNQRHSFSLILGIKGEQNSASFRPTRETGMS</sequence>
<name>A0ABY5GEA6_9GAMM</name>